<keyword evidence="2 5" id="KW-0479">Metal-binding</keyword>
<dbReference type="EMBL" id="FOHZ01000012">
    <property type="protein sequence ID" value="SET54428.1"/>
    <property type="molecule type" value="Genomic_DNA"/>
</dbReference>
<dbReference type="InterPro" id="IPR037493">
    <property type="entry name" value="ExoIII-like"/>
</dbReference>
<evidence type="ECO:0000256" key="2">
    <source>
        <dbReference type="ARBA" id="ARBA00022723"/>
    </source>
</evidence>
<keyword evidence="4 5" id="KW-0460">Magnesium</keyword>
<dbReference type="CDD" id="cd10281">
    <property type="entry name" value="Nape_like_AP-endo"/>
    <property type="match status" value="1"/>
</dbReference>
<evidence type="ECO:0000256" key="1">
    <source>
        <dbReference type="ARBA" id="ARBA00007092"/>
    </source>
</evidence>
<dbReference type="NCBIfam" id="TIGR00633">
    <property type="entry name" value="xth"/>
    <property type="match status" value="1"/>
</dbReference>
<dbReference type="Pfam" id="PF03372">
    <property type="entry name" value="Exo_endo_phos"/>
    <property type="match status" value="1"/>
</dbReference>
<dbReference type="Proteomes" id="UP000198762">
    <property type="component" value="Unassembled WGS sequence"/>
</dbReference>
<dbReference type="STRING" id="430453.SAMN04487962_11221"/>
<dbReference type="GO" id="GO:0008311">
    <property type="term" value="F:double-stranded DNA 3'-5' DNA exonuclease activity"/>
    <property type="evidence" value="ECO:0007669"/>
    <property type="project" value="InterPro"/>
</dbReference>
<dbReference type="PROSITE" id="PS51435">
    <property type="entry name" value="AP_NUCLEASE_F1_4"/>
    <property type="match status" value="1"/>
</dbReference>
<protein>
    <submittedName>
        <fullName evidence="8">Exodeoxyribonuclease-3</fullName>
    </submittedName>
</protein>
<dbReference type="InterPro" id="IPR005135">
    <property type="entry name" value="Endo/exonuclease/phosphatase"/>
</dbReference>
<evidence type="ECO:0000256" key="3">
    <source>
        <dbReference type="ARBA" id="ARBA00022801"/>
    </source>
</evidence>
<dbReference type="GO" id="GO:0006281">
    <property type="term" value="P:DNA repair"/>
    <property type="evidence" value="ECO:0007669"/>
    <property type="project" value="InterPro"/>
</dbReference>
<dbReference type="OrthoDB" id="9803914at2"/>
<reference evidence="9" key="1">
    <citation type="submission" date="2016-10" db="EMBL/GenBank/DDBJ databases">
        <authorList>
            <person name="Varghese N."/>
            <person name="Submissions S."/>
        </authorList>
    </citation>
    <scope>NUCLEOTIDE SEQUENCE [LARGE SCALE GENOMIC DNA]</scope>
    <source>
        <strain evidence="9">CGMCC 1.6489</strain>
    </source>
</reference>
<feature type="site" description="Important for catalytic activity" evidence="6">
    <location>
        <position position="230"/>
    </location>
</feature>
<proteinExistence type="inferred from homology"/>
<feature type="domain" description="Endonuclease/exonuclease/phosphatase" evidence="7">
    <location>
        <begin position="18"/>
        <end position="256"/>
    </location>
</feature>
<dbReference type="GO" id="GO:0046872">
    <property type="term" value="F:metal ion binding"/>
    <property type="evidence" value="ECO:0007669"/>
    <property type="project" value="UniProtKB-KW"/>
</dbReference>
<evidence type="ECO:0000313" key="9">
    <source>
        <dbReference type="Proteomes" id="UP000198762"/>
    </source>
</evidence>
<dbReference type="SUPFAM" id="SSF56219">
    <property type="entry name" value="DNase I-like"/>
    <property type="match status" value="1"/>
</dbReference>
<dbReference type="PANTHER" id="PTHR43250">
    <property type="entry name" value="EXODEOXYRIBONUCLEASE III"/>
    <property type="match status" value="1"/>
</dbReference>
<keyword evidence="9" id="KW-1185">Reference proteome</keyword>
<dbReference type="Gene3D" id="3.60.10.10">
    <property type="entry name" value="Endonuclease/exonuclease/phosphatase"/>
    <property type="match status" value="1"/>
</dbReference>
<feature type="binding site" evidence="5">
    <location>
        <position position="255"/>
    </location>
    <ligand>
        <name>Mg(2+)</name>
        <dbReference type="ChEBI" id="CHEBI:18420"/>
        <label>1</label>
    </ligand>
</feature>
<sequence length="269" mass="31129">MRVVSISVNGLEQAVEKGFFDWIADQDADVICVQDHRMRVYEIEDRNLIPEGYEAYFIDGELNEHGGVGIYTRHFPKAIMYGFASEQADREGRFIQADFDRVSVASVLAPCALGREEELLEDENDLTVLDHKDEFMDAFGLHMQKTLRKRRQFIFCANLQTAHHVTDASPVYHQLDVSGFLPHERAFLDRLFDEMGAIDAFREINKQSNQFTWWPEWDGGERKNVGIRADYQLLTPGIRKTIRDGWIDETTRFSDHAPLIMDYDIDIGF</sequence>
<comment type="cofactor">
    <cofactor evidence="5">
        <name>Mg(2+)</name>
        <dbReference type="ChEBI" id="CHEBI:18420"/>
    </cofactor>
    <cofactor evidence="5">
        <name>Mn(2+)</name>
        <dbReference type="ChEBI" id="CHEBI:29035"/>
    </cofactor>
    <text evidence="5">Probably binds two magnesium or manganese ions per subunit.</text>
</comment>
<dbReference type="InterPro" id="IPR004808">
    <property type="entry name" value="AP_endonuc_1"/>
</dbReference>
<evidence type="ECO:0000256" key="5">
    <source>
        <dbReference type="PIRSR" id="PIRSR604808-2"/>
    </source>
</evidence>
<name>A0A1I0F8K6_9GAMM</name>
<evidence type="ECO:0000259" key="7">
    <source>
        <dbReference type="Pfam" id="PF03372"/>
    </source>
</evidence>
<organism evidence="8 9">
    <name type="scientific">Marinobacter segnicrescens</name>
    <dbReference type="NCBI Taxonomy" id="430453"/>
    <lineage>
        <taxon>Bacteria</taxon>
        <taxon>Pseudomonadati</taxon>
        <taxon>Pseudomonadota</taxon>
        <taxon>Gammaproteobacteria</taxon>
        <taxon>Pseudomonadales</taxon>
        <taxon>Marinobacteraceae</taxon>
        <taxon>Marinobacter</taxon>
    </lineage>
</organism>
<accession>A0A1I0F8K6</accession>
<evidence type="ECO:0000313" key="8">
    <source>
        <dbReference type="EMBL" id="SET54428.1"/>
    </source>
</evidence>
<feature type="binding site" evidence="5">
    <location>
        <position position="256"/>
    </location>
    <ligand>
        <name>Mg(2+)</name>
        <dbReference type="ChEBI" id="CHEBI:18420"/>
        <label>1</label>
    </ligand>
</feature>
<keyword evidence="3" id="KW-0378">Hydrolase</keyword>
<evidence type="ECO:0000256" key="4">
    <source>
        <dbReference type="ARBA" id="ARBA00022842"/>
    </source>
</evidence>
<keyword evidence="5" id="KW-0464">Manganese</keyword>
<dbReference type="RefSeq" id="WP_091852617.1">
    <property type="nucleotide sequence ID" value="NZ_FOHZ01000012.1"/>
</dbReference>
<gene>
    <name evidence="8" type="ORF">SAMN04487962_11221</name>
</gene>
<dbReference type="AlphaFoldDB" id="A0A1I0F8K6"/>
<evidence type="ECO:0000256" key="6">
    <source>
        <dbReference type="PIRSR" id="PIRSR604808-3"/>
    </source>
</evidence>
<feature type="site" description="Interaction with DNA substrate" evidence="6">
    <location>
        <position position="256"/>
    </location>
</feature>
<dbReference type="PANTHER" id="PTHR43250:SF2">
    <property type="entry name" value="EXODEOXYRIBONUCLEASE III"/>
    <property type="match status" value="1"/>
</dbReference>
<dbReference type="InterPro" id="IPR036691">
    <property type="entry name" value="Endo/exonu/phosph_ase_sf"/>
</dbReference>
<comment type="similarity">
    <text evidence="1">Belongs to the DNA repair enzymes AP/ExoA family.</text>
</comment>